<gene>
    <name evidence="9" type="ORF">EOE67_02905</name>
</gene>
<evidence type="ECO:0000256" key="1">
    <source>
        <dbReference type="ARBA" id="ARBA00004429"/>
    </source>
</evidence>
<evidence type="ECO:0000256" key="8">
    <source>
        <dbReference type="ARBA" id="ARBA00023136"/>
    </source>
</evidence>
<dbReference type="RefSeq" id="WP_127697552.1">
    <property type="nucleotide sequence ID" value="NZ_SACS01000002.1"/>
</dbReference>
<keyword evidence="5" id="KW-0997">Cell inner membrane</keyword>
<evidence type="ECO:0000256" key="6">
    <source>
        <dbReference type="ARBA" id="ARBA00022692"/>
    </source>
</evidence>
<name>A0A437R3C0_9GAMM</name>
<dbReference type="EMBL" id="SACS01000002">
    <property type="protein sequence ID" value="RVU41167.1"/>
    <property type="molecule type" value="Genomic_DNA"/>
</dbReference>
<evidence type="ECO:0000313" key="10">
    <source>
        <dbReference type="Proteomes" id="UP000283077"/>
    </source>
</evidence>
<comment type="subcellular location">
    <subcellularLocation>
        <location evidence="1">Cell inner membrane</location>
        <topology evidence="1">Multi-pass membrane protein</topology>
    </subcellularLocation>
</comment>
<evidence type="ECO:0000256" key="7">
    <source>
        <dbReference type="ARBA" id="ARBA00022989"/>
    </source>
</evidence>
<accession>A0A437R3C0</accession>
<dbReference type="Proteomes" id="UP000283077">
    <property type="component" value="Unassembled WGS sequence"/>
</dbReference>
<organism evidence="9 10">
    <name type="scientific">Rheinheimera riviphila</name>
    <dbReference type="NCBI Taxonomy" id="1834037"/>
    <lineage>
        <taxon>Bacteria</taxon>
        <taxon>Pseudomonadati</taxon>
        <taxon>Pseudomonadota</taxon>
        <taxon>Gammaproteobacteria</taxon>
        <taxon>Chromatiales</taxon>
        <taxon>Chromatiaceae</taxon>
        <taxon>Rheinheimera</taxon>
    </lineage>
</organism>
<evidence type="ECO:0000256" key="3">
    <source>
        <dbReference type="ARBA" id="ARBA00018831"/>
    </source>
</evidence>
<dbReference type="Pfam" id="PF04217">
    <property type="entry name" value="DUF412"/>
    <property type="match status" value="1"/>
</dbReference>
<reference evidence="9 10" key="1">
    <citation type="submission" date="2019-01" db="EMBL/GenBank/DDBJ databases">
        <authorList>
            <person name="Chen W.-M."/>
        </authorList>
    </citation>
    <scope>NUCLEOTIDE SEQUENCE [LARGE SCALE GENOMIC DNA]</scope>
    <source>
        <strain evidence="9 10">KYPC3</strain>
    </source>
</reference>
<evidence type="ECO:0000256" key="2">
    <source>
        <dbReference type="ARBA" id="ARBA00009474"/>
    </source>
</evidence>
<evidence type="ECO:0000256" key="4">
    <source>
        <dbReference type="ARBA" id="ARBA00022475"/>
    </source>
</evidence>
<evidence type="ECO:0000256" key="5">
    <source>
        <dbReference type="ARBA" id="ARBA00022519"/>
    </source>
</evidence>
<dbReference type="NCBIfam" id="NF002493">
    <property type="entry name" value="PRK01816.1"/>
    <property type="match status" value="1"/>
</dbReference>
<evidence type="ECO:0000313" key="9">
    <source>
        <dbReference type="EMBL" id="RVU41167.1"/>
    </source>
</evidence>
<comment type="similarity">
    <text evidence="2">Belongs to the UPF0208 family.</text>
</comment>
<keyword evidence="4" id="KW-1003">Cell membrane</keyword>
<comment type="caution">
    <text evidence="9">The sequence shown here is derived from an EMBL/GenBank/DDBJ whole genome shotgun (WGS) entry which is preliminary data.</text>
</comment>
<dbReference type="AlphaFoldDB" id="A0A437R3C0"/>
<keyword evidence="10" id="KW-1185">Reference proteome</keyword>
<dbReference type="OrthoDB" id="7066670at2"/>
<keyword evidence="8" id="KW-0472">Membrane</keyword>
<sequence length="148" mass="16612">MQSSLMTTLQQGVQYSKVWPLVNELNAVFPENKVIRMTRFGQQVLPALSILSVVVQLQWLGQNYLAQALASAFFLLSLPLQGWYWLGARAASPLPPAILRWYLEISDKLKQNGVALPVAANKPCYQDLAGVLNVAVNQLDKTFIRQWL</sequence>
<keyword evidence="6" id="KW-0812">Transmembrane</keyword>
<protein>
    <recommendedName>
        <fullName evidence="3">UPF0208 membrane protein YfbV</fullName>
    </recommendedName>
</protein>
<dbReference type="GO" id="GO:0005886">
    <property type="term" value="C:plasma membrane"/>
    <property type="evidence" value="ECO:0007669"/>
    <property type="project" value="UniProtKB-SubCell"/>
</dbReference>
<dbReference type="InterPro" id="IPR007334">
    <property type="entry name" value="UPF0208"/>
</dbReference>
<keyword evidence="7" id="KW-1133">Transmembrane helix</keyword>
<proteinExistence type="inferred from homology"/>